<gene>
    <name evidence="2" type="ORF">MKW98_025112</name>
</gene>
<proteinExistence type="predicted"/>
<dbReference type="AlphaFoldDB" id="A0AAD4S1F8"/>
<feature type="domain" description="KIB1-4 beta-propeller" evidence="1">
    <location>
        <begin position="482"/>
        <end position="710"/>
    </location>
</feature>
<reference evidence="2" key="1">
    <citation type="submission" date="2022-04" db="EMBL/GenBank/DDBJ databases">
        <title>A functionally conserved STORR gene fusion in Papaver species that diverged 16.8 million years ago.</title>
        <authorList>
            <person name="Catania T."/>
        </authorList>
    </citation>
    <scope>NUCLEOTIDE SEQUENCE</scope>
    <source>
        <strain evidence="2">S-188037</strain>
    </source>
</reference>
<evidence type="ECO:0000313" key="2">
    <source>
        <dbReference type="EMBL" id="KAI3853595.1"/>
    </source>
</evidence>
<dbReference type="EMBL" id="JAJJMB010015535">
    <property type="protein sequence ID" value="KAI3853595.1"/>
    <property type="molecule type" value="Genomic_DNA"/>
</dbReference>
<evidence type="ECO:0000313" key="3">
    <source>
        <dbReference type="Proteomes" id="UP001202328"/>
    </source>
</evidence>
<accession>A0AAD4S1F8</accession>
<dbReference type="InterPro" id="IPR011043">
    <property type="entry name" value="Gal_Oxase/kelch_b-propeller"/>
</dbReference>
<evidence type="ECO:0000259" key="1">
    <source>
        <dbReference type="Pfam" id="PF03478"/>
    </source>
</evidence>
<feature type="domain" description="KIB1-4 beta-propeller" evidence="1">
    <location>
        <begin position="73"/>
        <end position="322"/>
    </location>
</feature>
<dbReference type="PANTHER" id="PTHR33127:SF5">
    <property type="entry name" value="TRANSMEMBRANE PROTEIN"/>
    <property type="match status" value="1"/>
</dbReference>
<dbReference type="SUPFAM" id="SSF50965">
    <property type="entry name" value="Galactose oxidase, central domain"/>
    <property type="match status" value="2"/>
</dbReference>
<organism evidence="2 3">
    <name type="scientific">Papaver atlanticum</name>
    <dbReference type="NCBI Taxonomy" id="357466"/>
    <lineage>
        <taxon>Eukaryota</taxon>
        <taxon>Viridiplantae</taxon>
        <taxon>Streptophyta</taxon>
        <taxon>Embryophyta</taxon>
        <taxon>Tracheophyta</taxon>
        <taxon>Spermatophyta</taxon>
        <taxon>Magnoliopsida</taxon>
        <taxon>Ranunculales</taxon>
        <taxon>Papaveraceae</taxon>
        <taxon>Papaveroideae</taxon>
        <taxon>Papaver</taxon>
    </lineage>
</organism>
<name>A0AAD4S1F8_9MAGN</name>
<dbReference type="Proteomes" id="UP001202328">
    <property type="component" value="Unassembled WGS sequence"/>
</dbReference>
<keyword evidence="3" id="KW-1185">Reference proteome</keyword>
<dbReference type="Pfam" id="PF03478">
    <property type="entry name" value="Beta-prop_KIB1-4"/>
    <property type="match status" value="2"/>
</dbReference>
<dbReference type="PANTHER" id="PTHR33127">
    <property type="entry name" value="TRANSMEMBRANE PROTEIN"/>
    <property type="match status" value="1"/>
</dbReference>
<comment type="caution">
    <text evidence="2">The sequence shown here is derived from an EMBL/GenBank/DDBJ whole genome shotgun (WGS) entry which is preliminary data.</text>
</comment>
<sequence length="773" mass="88468">MGTESGEIVVAASSIERRSERKSPPLPKAAPWLVFPYGKGMKNQAFYNICEPYNKTCRKSISELSGKWFWQHPSHQGWLIIICGENHTPEYNFGDCYLWNPLTFETIQLPSLEQWCAFDQSVVADCILSSPPYDANSMVLCLFYSYASKSCDQFFLFCHPGDKEWKMKKLSPDVNLMEDFISLNCFKDKLYAMRFNDKHLEIEIQKVDDGNLELSLREFDVSRNIWYPVVGGWNSCASRYHFVETDDEFFSVLLRYTARGFKKVVSQILVFRLDFSALEWKEVTSLGDHVLFIGTKGTTSCSAAEAGIARGCLYFTLEEDLSMYKFEVESTSNSAILPCLKLPAPWFSPDWIMIPNGGKREDYMGGKDEPEKNVMKAVERRAYVLNNDEGGKHGGKDNGGDLEKPPSWCMLIEDMVESVANRLHRLDYSHFCSVCKKNRALMPMEKLMSTCATRGTHLSPWLMFSRDHGCATFSFVNPMHNNENYFLNLSDLVGAVIRFQKGGWLLMSKEDQETGSLFFYNPFTRETINLPQLPFDEIYGCSGISFSSLPTSSDCVVFAIERKGIEEISFYFIRKGEAFWSPFVFSNADAERYIPLHNTPVIFNGVFYCVDYNGVLGVFNIDDNSWKVLEKPHQQFGAMYPSFLVECGGELLLVKIERYGTLFGIFRLDFNKMNWVRVENLGKHMLFVSYTSCLSAIAPTGRMENKVYFPRSYLNGKGVVCYSLETGSYCSFGSQHSAKDFYDTEDWYANCTWIEPNWLKSTAQELEWVMPPA</sequence>
<protein>
    <recommendedName>
        <fullName evidence="1">KIB1-4 beta-propeller domain-containing protein</fullName>
    </recommendedName>
</protein>
<dbReference type="InterPro" id="IPR005174">
    <property type="entry name" value="KIB1-4_b-propeller"/>
</dbReference>